<dbReference type="PRINTS" id="PR01438">
    <property type="entry name" value="UNVRSLSTRESS"/>
</dbReference>
<sequence length="294" mass="30497">MTVLPIVVGYDGSAGSEAALDWAIDESARTGAPVWLVYALELPTVPGPVAARPTYWPDPSARPAAERMLAGAAARIGEVLPETVVRSTVYDGPPSVVLRDCSHEAAMLVVGHRGTGGVPELLVGSTAVTVSAHTHCPVVIIRAGEPRPDHPRQVLVGVDGSPCSTLALGFAFEQAAARGLGLRVVRTWVPPASTWQLPAFDLTAVAADEKRAVQEQLAGWREKYPAVPVEVAVLTESPGPALAAASRTAALAVVGSRGHGGFVGLLLGSVSQHLVHHGHCPVAIVRERPSPTPA</sequence>
<dbReference type="InterPro" id="IPR006016">
    <property type="entry name" value="UspA"/>
</dbReference>
<comment type="caution">
    <text evidence="3">The sequence shown here is derived from an EMBL/GenBank/DDBJ whole genome shotgun (WGS) entry which is preliminary data.</text>
</comment>
<feature type="domain" description="UspA" evidence="2">
    <location>
        <begin position="5"/>
        <end position="142"/>
    </location>
</feature>
<evidence type="ECO:0000256" key="1">
    <source>
        <dbReference type="ARBA" id="ARBA00008791"/>
    </source>
</evidence>
<organism evidence="3 4">
    <name type="scientific">Plantactinospora siamensis</name>
    <dbReference type="NCBI Taxonomy" id="555372"/>
    <lineage>
        <taxon>Bacteria</taxon>
        <taxon>Bacillati</taxon>
        <taxon>Actinomycetota</taxon>
        <taxon>Actinomycetes</taxon>
        <taxon>Micromonosporales</taxon>
        <taxon>Micromonosporaceae</taxon>
        <taxon>Plantactinospora</taxon>
    </lineage>
</organism>
<evidence type="ECO:0000313" key="4">
    <source>
        <dbReference type="Proteomes" id="UP001589894"/>
    </source>
</evidence>
<proteinExistence type="inferred from homology"/>
<dbReference type="PANTHER" id="PTHR46553">
    <property type="entry name" value="ADENINE NUCLEOTIDE ALPHA HYDROLASES-LIKE SUPERFAMILY PROTEIN"/>
    <property type="match status" value="1"/>
</dbReference>
<dbReference type="PANTHER" id="PTHR46553:SF3">
    <property type="entry name" value="ADENINE NUCLEOTIDE ALPHA HYDROLASES-LIKE SUPERFAMILY PROTEIN"/>
    <property type="match status" value="1"/>
</dbReference>
<dbReference type="EMBL" id="JBHLUE010000011">
    <property type="protein sequence ID" value="MFC0565695.1"/>
    <property type="molecule type" value="Genomic_DNA"/>
</dbReference>
<evidence type="ECO:0000259" key="2">
    <source>
        <dbReference type="Pfam" id="PF00582"/>
    </source>
</evidence>
<evidence type="ECO:0000313" key="3">
    <source>
        <dbReference type="EMBL" id="MFC0565695.1"/>
    </source>
</evidence>
<name>A0ABV6NY31_9ACTN</name>
<feature type="domain" description="UspA" evidence="2">
    <location>
        <begin position="152"/>
        <end position="286"/>
    </location>
</feature>
<dbReference type="Proteomes" id="UP001589894">
    <property type="component" value="Unassembled WGS sequence"/>
</dbReference>
<dbReference type="Gene3D" id="3.40.50.620">
    <property type="entry name" value="HUPs"/>
    <property type="match status" value="2"/>
</dbReference>
<dbReference type="SUPFAM" id="SSF52402">
    <property type="entry name" value="Adenine nucleotide alpha hydrolases-like"/>
    <property type="match status" value="2"/>
</dbReference>
<dbReference type="Pfam" id="PF00582">
    <property type="entry name" value="Usp"/>
    <property type="match status" value="2"/>
</dbReference>
<comment type="similarity">
    <text evidence="1">Belongs to the universal stress protein A family.</text>
</comment>
<accession>A0ABV6NY31</accession>
<dbReference type="RefSeq" id="WP_377339709.1">
    <property type="nucleotide sequence ID" value="NZ_JBHLUE010000011.1"/>
</dbReference>
<gene>
    <name evidence="3" type="ORF">ACFFHU_16340</name>
</gene>
<dbReference type="InterPro" id="IPR006015">
    <property type="entry name" value="Universal_stress_UspA"/>
</dbReference>
<dbReference type="InterPro" id="IPR014729">
    <property type="entry name" value="Rossmann-like_a/b/a_fold"/>
</dbReference>
<keyword evidence="4" id="KW-1185">Reference proteome</keyword>
<reference evidence="3 4" key="1">
    <citation type="submission" date="2024-09" db="EMBL/GenBank/DDBJ databases">
        <authorList>
            <person name="Sun Q."/>
            <person name="Mori K."/>
        </authorList>
    </citation>
    <scope>NUCLEOTIDE SEQUENCE [LARGE SCALE GENOMIC DNA]</scope>
    <source>
        <strain evidence="3 4">TBRC 2205</strain>
    </source>
</reference>
<protein>
    <submittedName>
        <fullName evidence="3">Universal stress protein</fullName>
    </submittedName>
</protein>